<organism evidence="2 3">
    <name type="scientific">Plasmodium vivax India VII</name>
    <dbReference type="NCBI Taxonomy" id="1077284"/>
    <lineage>
        <taxon>Eukaryota</taxon>
        <taxon>Sar</taxon>
        <taxon>Alveolata</taxon>
        <taxon>Apicomplexa</taxon>
        <taxon>Aconoidasida</taxon>
        <taxon>Haemosporida</taxon>
        <taxon>Plasmodiidae</taxon>
        <taxon>Plasmodium</taxon>
        <taxon>Plasmodium (Plasmodium)</taxon>
    </lineage>
</organism>
<dbReference type="EMBL" id="KQ234376">
    <property type="protein sequence ID" value="KMZ78022.1"/>
    <property type="molecule type" value="Genomic_DNA"/>
</dbReference>
<reference evidence="2 3" key="1">
    <citation type="submission" date="2011-08" db="EMBL/GenBank/DDBJ databases">
        <title>The Genome Sequence of Plasmodium vivax India VII.</title>
        <authorList>
            <consortium name="The Broad Institute Genome Sequencing Platform"/>
            <consortium name="The Broad Institute Genome Sequencing Center for Infectious Disease"/>
            <person name="Neafsey D."/>
            <person name="Carlton J."/>
            <person name="Barnwell J."/>
            <person name="Collins W."/>
            <person name="Escalante A."/>
            <person name="Mullikin J."/>
            <person name="Saul A."/>
            <person name="Guigo R."/>
            <person name="Camara F."/>
            <person name="Young S.K."/>
            <person name="Zeng Q."/>
            <person name="Gargeya S."/>
            <person name="Fitzgerald M."/>
            <person name="Haas B."/>
            <person name="Abouelleil A."/>
            <person name="Alvarado L."/>
            <person name="Arachchi H.M."/>
            <person name="Berlin A."/>
            <person name="Brown A."/>
            <person name="Chapman S.B."/>
            <person name="Chen Z."/>
            <person name="Dunbar C."/>
            <person name="Freedman E."/>
            <person name="Gearin G."/>
            <person name="Gellesch M."/>
            <person name="Goldberg J."/>
            <person name="Griggs A."/>
            <person name="Gujja S."/>
            <person name="Heiman D."/>
            <person name="Howarth C."/>
            <person name="Larson L."/>
            <person name="Lui A."/>
            <person name="MacDonald P.J.P."/>
            <person name="Montmayeur A."/>
            <person name="Murphy C."/>
            <person name="Neiman D."/>
            <person name="Pearson M."/>
            <person name="Priest M."/>
            <person name="Roberts A."/>
            <person name="Saif S."/>
            <person name="Shea T."/>
            <person name="Shenoy N."/>
            <person name="Sisk P."/>
            <person name="Stolte C."/>
            <person name="Sykes S."/>
            <person name="Wortman J."/>
            <person name="Nusbaum C."/>
            <person name="Birren B."/>
        </authorList>
    </citation>
    <scope>NUCLEOTIDE SEQUENCE [LARGE SCALE GENOMIC DNA]</scope>
    <source>
        <strain evidence="2 3">India VII</strain>
    </source>
</reference>
<feature type="compositionally biased region" description="Polar residues" evidence="1">
    <location>
        <begin position="18"/>
        <end position="36"/>
    </location>
</feature>
<gene>
    <name evidence="2" type="ORF">PVIIG_00709</name>
</gene>
<sequence>MKKKQFFQIVESHDLSAQPENSPLDLSTLSENSSLPLSARSEKSPLNLSANSIVDFEKSEKKKNQNLSETQLSHNSHDIFNNVTKRNALNFLGLRNKKKNADNFQGKNGEREKSTRDAQVKSVNHEVVVHTPGINIQGVKCENGECIPNGVSPCMVEFSPPNEGDNSRNNARGEDGASTPLRRVNDARENKRSNNFYCLQQIIHNNLNNNYDKSEVKIFNIYHDNRAECLFNDASVIKFYGQKNVCIYENKSYICEEINANLFHQNGETEKEKEDTFDADRDIYEYLYKEKMKLSRENGKDIGNSVQNGVITKSGHCHEQVQQCFQFYMHKYPPFLREKIKIFIHLYNMFSIYPYINHKFVEEKIYSKNLKISASFEKIVHIKWRFYGEHELREMLSCALMNKKKRENSLQGSFLQVDDYIGVNFLTQEVKVRDAGPPHDGDSGNNHPNYILLNGNGLCFSAHYHLIVPYHRHINESANEVEKKNSDYNLSYEYVYLSQLFNIYDNFHVCFLYPVFVSYFFYYHLFFKGDECASAATPSLPSEGALALSEKKAAQEGAHSNSREEAYTNQINDIYAKLTNCVKETISNTQCDNFKIKDGVIEFSVPQSCYKNCEEPEFLADKSHHLPLLYVVCISKHGVGSSLGGVNYALHHGGSDNSVSRTSARNSLITFPANSANVSSCHAYGHTHPIHTMGGGYSSEGGLHKTKADEQWAWESHDNNTCCNEVKEFSNLRTIFPEHMKQYFNTCNKIDNIIKVSVRNDGVCFMYVRSILSEYIFFSYFILFNAFENLVHLMNRGKNGVTHGEEHRGSLQQNGETAGGHATSGGLLNMEPIQQRVNFYSNILEGSSPLYHPNLERRESEGVTFANIDHTFEMSNINNTYNDFYICENKKMNTFKLINIMNREKKNILTAYYFENRELTPIFFLRLSNIHIYDINRQLNSVFEYINYNNRTFTPFLKKYEKYEMNVQLDLLENMYNINNELYLLYTKKINYSHDIYKYNYLYVQDYLLKNYILYYNIYFRVREEMKKNEYYKLKYTNRNKQTISVHFTVSFNYAYDGANSHFALKPSHYITHLESDSPHEQIDAANYIAFISKYVRGKCVK</sequence>
<dbReference type="Proteomes" id="UP000053562">
    <property type="component" value="Unassembled WGS sequence"/>
</dbReference>
<dbReference type="AlphaFoldDB" id="A0A0J9S7Q1"/>
<accession>A0A0J9S7Q1</accession>
<feature type="region of interest" description="Disordered" evidence="1">
    <location>
        <begin position="99"/>
        <end position="119"/>
    </location>
</feature>
<dbReference type="OrthoDB" id="376143at2759"/>
<name>A0A0J9S7Q1_PLAVI</name>
<feature type="compositionally biased region" description="Basic and acidic residues" evidence="1">
    <location>
        <begin position="108"/>
        <end position="119"/>
    </location>
</feature>
<proteinExistence type="predicted"/>
<feature type="region of interest" description="Disordered" evidence="1">
    <location>
        <begin position="14"/>
        <end position="44"/>
    </location>
</feature>
<evidence type="ECO:0000256" key="1">
    <source>
        <dbReference type="SAM" id="MobiDB-lite"/>
    </source>
</evidence>
<evidence type="ECO:0000313" key="2">
    <source>
        <dbReference type="EMBL" id="KMZ78022.1"/>
    </source>
</evidence>
<evidence type="ECO:0000313" key="3">
    <source>
        <dbReference type="Proteomes" id="UP000053562"/>
    </source>
</evidence>
<feature type="region of interest" description="Disordered" evidence="1">
    <location>
        <begin position="157"/>
        <end position="185"/>
    </location>
</feature>
<protein>
    <submittedName>
        <fullName evidence="2">Uncharacterized protein</fullName>
    </submittedName>
</protein>
<feature type="region of interest" description="Disordered" evidence="1">
    <location>
        <begin position="801"/>
        <end position="820"/>
    </location>
</feature>